<evidence type="ECO:0008006" key="4">
    <source>
        <dbReference type="Google" id="ProtNLM"/>
    </source>
</evidence>
<keyword evidence="3" id="KW-1185">Reference proteome</keyword>
<organism evidence="2 3">
    <name type="scientific">Actinopolymorpha pittospori</name>
    <dbReference type="NCBI Taxonomy" id="648752"/>
    <lineage>
        <taxon>Bacteria</taxon>
        <taxon>Bacillati</taxon>
        <taxon>Actinomycetota</taxon>
        <taxon>Actinomycetes</taxon>
        <taxon>Propionibacteriales</taxon>
        <taxon>Actinopolymorphaceae</taxon>
        <taxon>Actinopolymorpha</taxon>
    </lineage>
</organism>
<dbReference type="InterPro" id="IPR021215">
    <property type="entry name" value="DUF2752"/>
</dbReference>
<keyword evidence="1" id="KW-0472">Membrane</keyword>
<sequence>MANHSPVRARPLVRSTHLPSDGTLAGIAALGVGGLLLGAVNTLSGGRLGVPCLLHATTGLDCPLCGTTRMVAALLHGDLTGALRYNAPVLLGGVVVGYLWLSWVLERFGVRLLPRPSLSARSRAALIPVLVTLGLVFMVVRNLPWSPFAALYA</sequence>
<reference evidence="2" key="1">
    <citation type="submission" date="2020-10" db="EMBL/GenBank/DDBJ databases">
        <title>Sequencing the genomes of 1000 actinobacteria strains.</title>
        <authorList>
            <person name="Klenk H.-P."/>
        </authorList>
    </citation>
    <scope>NUCLEOTIDE SEQUENCE</scope>
    <source>
        <strain evidence="2">DSM 45354</strain>
    </source>
</reference>
<keyword evidence="1" id="KW-1133">Transmembrane helix</keyword>
<feature type="transmembrane region" description="Helical" evidence="1">
    <location>
        <begin position="125"/>
        <end position="143"/>
    </location>
</feature>
<feature type="transmembrane region" description="Helical" evidence="1">
    <location>
        <begin position="85"/>
        <end position="105"/>
    </location>
</feature>
<dbReference type="EMBL" id="JADBEM010000001">
    <property type="protein sequence ID" value="MBE1610754.1"/>
    <property type="molecule type" value="Genomic_DNA"/>
</dbReference>
<comment type="caution">
    <text evidence="2">The sequence shown here is derived from an EMBL/GenBank/DDBJ whole genome shotgun (WGS) entry which is preliminary data.</text>
</comment>
<name>A0A927N2B0_9ACTN</name>
<accession>A0A927N2B0</accession>
<gene>
    <name evidence="2" type="ORF">HEB94_007602</name>
</gene>
<dbReference type="RefSeq" id="WP_192754081.1">
    <property type="nucleotide sequence ID" value="NZ_BAABJL010000095.1"/>
</dbReference>
<dbReference type="AlphaFoldDB" id="A0A927N2B0"/>
<feature type="transmembrane region" description="Helical" evidence="1">
    <location>
        <begin position="21"/>
        <end position="40"/>
    </location>
</feature>
<evidence type="ECO:0000313" key="3">
    <source>
        <dbReference type="Proteomes" id="UP000638648"/>
    </source>
</evidence>
<evidence type="ECO:0000313" key="2">
    <source>
        <dbReference type="EMBL" id="MBE1610754.1"/>
    </source>
</evidence>
<proteinExistence type="predicted"/>
<protein>
    <recommendedName>
        <fullName evidence="4">DUF2752 domain-containing protein</fullName>
    </recommendedName>
</protein>
<evidence type="ECO:0000256" key="1">
    <source>
        <dbReference type="SAM" id="Phobius"/>
    </source>
</evidence>
<dbReference type="Pfam" id="PF10825">
    <property type="entry name" value="DUF2752"/>
    <property type="match status" value="1"/>
</dbReference>
<dbReference type="Proteomes" id="UP000638648">
    <property type="component" value="Unassembled WGS sequence"/>
</dbReference>
<keyword evidence="1" id="KW-0812">Transmembrane</keyword>